<comment type="caution">
    <text evidence="1">The sequence shown here is derived from an EMBL/GenBank/DDBJ whole genome shotgun (WGS) entry which is preliminary data.</text>
</comment>
<accession>A0A4S3JLV1</accession>
<evidence type="ECO:0000313" key="1">
    <source>
        <dbReference type="EMBL" id="THC96435.1"/>
    </source>
</evidence>
<dbReference type="Proteomes" id="UP000308092">
    <property type="component" value="Unassembled WGS sequence"/>
</dbReference>
<keyword evidence="2" id="KW-1185">Reference proteome</keyword>
<gene>
    <name evidence="1" type="ORF">EYZ11_004084</name>
</gene>
<evidence type="ECO:0000313" key="2">
    <source>
        <dbReference type="Proteomes" id="UP000308092"/>
    </source>
</evidence>
<dbReference type="VEuPathDB" id="FungiDB:EYZ11_004084"/>
<protein>
    <submittedName>
        <fullName evidence="1">Uncharacterized protein</fullName>
    </submittedName>
</protein>
<dbReference type="AlphaFoldDB" id="A0A4S3JLV1"/>
<name>A0A4S3JLV1_9EURO</name>
<organism evidence="1 2">
    <name type="scientific">Aspergillus tanneri</name>
    <dbReference type="NCBI Taxonomy" id="1220188"/>
    <lineage>
        <taxon>Eukaryota</taxon>
        <taxon>Fungi</taxon>
        <taxon>Dikarya</taxon>
        <taxon>Ascomycota</taxon>
        <taxon>Pezizomycotina</taxon>
        <taxon>Eurotiomycetes</taxon>
        <taxon>Eurotiomycetidae</taxon>
        <taxon>Eurotiales</taxon>
        <taxon>Aspergillaceae</taxon>
        <taxon>Aspergillus</taxon>
        <taxon>Aspergillus subgen. Circumdati</taxon>
    </lineage>
</organism>
<proteinExistence type="predicted"/>
<dbReference type="EMBL" id="SOSA01000113">
    <property type="protein sequence ID" value="THC96435.1"/>
    <property type="molecule type" value="Genomic_DNA"/>
</dbReference>
<reference evidence="1 2" key="1">
    <citation type="submission" date="2019-03" db="EMBL/GenBank/DDBJ databases">
        <title>The genome sequence of a newly discovered highly antifungal drug resistant Aspergillus species, Aspergillus tanneri NIH 1004.</title>
        <authorList>
            <person name="Mounaud S."/>
            <person name="Singh I."/>
            <person name="Joardar V."/>
            <person name="Pakala S."/>
            <person name="Pakala S."/>
            <person name="Venepally P."/>
            <person name="Hoover J."/>
            <person name="Nierman W."/>
            <person name="Chung J."/>
            <person name="Losada L."/>
        </authorList>
    </citation>
    <scope>NUCLEOTIDE SEQUENCE [LARGE SCALE GENOMIC DNA]</scope>
    <source>
        <strain evidence="1 2">NIH1004</strain>
    </source>
</reference>
<sequence length="75" mass="8610">MSKGLAENHATIGQNKRMDSLMAMALDRPMIISNNNCDIQLRIDGNILTKPSTTTGHITKITRESEYYTNRFFRY</sequence>